<dbReference type="RefSeq" id="WP_115627976.1">
    <property type="nucleotide sequence ID" value="NZ_UIGI01000001.1"/>
</dbReference>
<feature type="domain" description="Enoyl reductase (ER)" evidence="1">
    <location>
        <begin position="10"/>
        <end position="334"/>
    </location>
</feature>
<dbReference type="Pfam" id="PF08240">
    <property type="entry name" value="ADH_N"/>
    <property type="match status" value="1"/>
</dbReference>
<gene>
    <name evidence="2" type="ORF">NCTC12119_01674</name>
</gene>
<dbReference type="InterPro" id="IPR020843">
    <property type="entry name" value="ER"/>
</dbReference>
<keyword evidence="2" id="KW-0560">Oxidoreductase</keyword>
<dbReference type="Gene3D" id="3.40.50.720">
    <property type="entry name" value="NAD(P)-binding Rossmann-like Domain"/>
    <property type="match status" value="1"/>
</dbReference>
<dbReference type="InterPro" id="IPR013149">
    <property type="entry name" value="ADH-like_C"/>
</dbReference>
<protein>
    <submittedName>
        <fullName evidence="2">Alcohol dehydrogenase</fullName>
        <ecNumber evidence="2">1.1.1.1</ecNumber>
    </submittedName>
</protein>
<dbReference type="Gene3D" id="3.90.180.10">
    <property type="entry name" value="Medium-chain alcohol dehydrogenases, catalytic domain"/>
    <property type="match status" value="1"/>
</dbReference>
<dbReference type="InterPro" id="IPR011032">
    <property type="entry name" value="GroES-like_sf"/>
</dbReference>
<evidence type="ECO:0000313" key="3">
    <source>
        <dbReference type="Proteomes" id="UP000255528"/>
    </source>
</evidence>
<reference evidence="2 3" key="1">
    <citation type="submission" date="2018-06" db="EMBL/GenBank/DDBJ databases">
        <authorList>
            <consortium name="Pathogen Informatics"/>
            <person name="Doyle S."/>
        </authorList>
    </citation>
    <scope>NUCLEOTIDE SEQUENCE [LARGE SCALE GENOMIC DNA]</scope>
    <source>
        <strain evidence="2 3">NCTC12119</strain>
    </source>
</reference>
<name>A0A381C8A2_9ENTR</name>
<organism evidence="2 3">
    <name type="scientific">Buttiauxella agrestis</name>
    <dbReference type="NCBI Taxonomy" id="82977"/>
    <lineage>
        <taxon>Bacteria</taxon>
        <taxon>Pseudomonadati</taxon>
        <taxon>Pseudomonadota</taxon>
        <taxon>Gammaproteobacteria</taxon>
        <taxon>Enterobacterales</taxon>
        <taxon>Enterobacteriaceae</taxon>
        <taxon>Buttiauxella</taxon>
    </lineage>
</organism>
<sequence>MQSYRLESFGSLDGLKRVEEQQPVPGRNQVLIRVRACSLNYRDLAIAHGTSTLSPRAGLIPLSDGVGEVVATGDCASLFKNGDRVAGTFFPYWFDGALDSAAGRGTYGNQADGWLTSYKVVDEGSLVSIPDYLSWEQAATLPCAAITAWNSLQQSRPIRPGETVLTQGTGGVSLFAVQFAKIMGARVIALTSNDAKAQLLSTLGADHVINYQRHPDWSVKVCELTQGQGVERVVEIGGPGTLNQSLLSTAPGGEIALLGFVANGDKSIDFMTLFKSGATVRPFSVGSREDFIAMNRTLNMSQLQPVIDKVFKFENAIEAWRYFDSRQQIGKVVISMN</sequence>
<dbReference type="SUPFAM" id="SSF51735">
    <property type="entry name" value="NAD(P)-binding Rossmann-fold domains"/>
    <property type="match status" value="1"/>
</dbReference>
<dbReference type="InterPro" id="IPR013154">
    <property type="entry name" value="ADH-like_N"/>
</dbReference>
<dbReference type="CDD" id="cd08276">
    <property type="entry name" value="MDR7"/>
    <property type="match status" value="1"/>
</dbReference>
<dbReference type="SUPFAM" id="SSF50129">
    <property type="entry name" value="GroES-like"/>
    <property type="match status" value="1"/>
</dbReference>
<dbReference type="GO" id="GO:0004022">
    <property type="term" value="F:alcohol dehydrogenase (NAD+) activity"/>
    <property type="evidence" value="ECO:0007669"/>
    <property type="project" value="UniProtKB-EC"/>
</dbReference>
<evidence type="ECO:0000259" key="1">
    <source>
        <dbReference type="SMART" id="SM00829"/>
    </source>
</evidence>
<dbReference type="EC" id="1.1.1.1" evidence="2"/>
<dbReference type="PANTHER" id="PTHR45033">
    <property type="match status" value="1"/>
</dbReference>
<accession>A0A381C8A2</accession>
<dbReference type="SMART" id="SM00829">
    <property type="entry name" value="PKS_ER"/>
    <property type="match status" value="1"/>
</dbReference>
<dbReference type="PANTHER" id="PTHR45033:SF2">
    <property type="entry name" value="ZINC-TYPE ALCOHOL DEHYDROGENASE-LIKE PROTEIN C1773.06C"/>
    <property type="match status" value="1"/>
</dbReference>
<evidence type="ECO:0000313" key="2">
    <source>
        <dbReference type="EMBL" id="SUW63193.1"/>
    </source>
</evidence>
<proteinExistence type="predicted"/>
<dbReference type="InterPro" id="IPR036291">
    <property type="entry name" value="NAD(P)-bd_dom_sf"/>
</dbReference>
<dbReference type="Proteomes" id="UP000255528">
    <property type="component" value="Unassembled WGS sequence"/>
</dbReference>
<dbReference type="Pfam" id="PF00107">
    <property type="entry name" value="ADH_zinc_N"/>
    <property type="match status" value="1"/>
</dbReference>
<dbReference type="InterPro" id="IPR052711">
    <property type="entry name" value="Zinc_ADH-like"/>
</dbReference>
<dbReference type="EMBL" id="UIGI01000001">
    <property type="protein sequence ID" value="SUW63193.1"/>
    <property type="molecule type" value="Genomic_DNA"/>
</dbReference>
<dbReference type="AlphaFoldDB" id="A0A381C8A2"/>